<feature type="compositionally biased region" description="Basic and acidic residues" evidence="9">
    <location>
        <begin position="214"/>
        <end position="235"/>
    </location>
</feature>
<keyword evidence="6 7" id="KW-0472">Membrane</keyword>
<keyword evidence="8" id="KW-0175">Coiled coil</keyword>
<comment type="subunit">
    <text evidence="7">Component of the mitochondrial contact site and cristae organizing system (MICOS) complex.</text>
</comment>
<reference evidence="10 11" key="1">
    <citation type="submission" date="2018-02" db="EMBL/GenBank/DDBJ databases">
        <title>The genomes of Aspergillus section Nigri reveals drivers in fungal speciation.</title>
        <authorList>
            <consortium name="DOE Joint Genome Institute"/>
            <person name="Vesth T.C."/>
            <person name="Nybo J."/>
            <person name="Theobald S."/>
            <person name="Brandl J."/>
            <person name="Frisvad J.C."/>
            <person name="Nielsen K.F."/>
            <person name="Lyhne E.K."/>
            <person name="Kogle M.E."/>
            <person name="Kuo A."/>
            <person name="Riley R."/>
            <person name="Clum A."/>
            <person name="Nolan M."/>
            <person name="Lipzen A."/>
            <person name="Salamov A."/>
            <person name="Henrissat B."/>
            <person name="Wiebenga A."/>
            <person name="De vries R.P."/>
            <person name="Grigoriev I.V."/>
            <person name="Mortensen U.H."/>
            <person name="Andersen M.R."/>
            <person name="Baker S.E."/>
        </authorList>
    </citation>
    <scope>NUCLEOTIDE SEQUENCE [LARGE SCALE GENOMIC DNA]</scope>
    <source>
        <strain evidence="10 11">CBS 707.79</strain>
    </source>
</reference>
<feature type="compositionally biased region" description="Low complexity" evidence="9">
    <location>
        <begin position="56"/>
        <end position="65"/>
    </location>
</feature>
<comment type="function">
    <text evidence="7">Component of the MICOS complex, a large protein complex of the mitochondrial inner membrane that plays crucial roles in the maintenance of crista junctions, inner membrane architecture, and formation of contact sites to the outer membrane.</text>
</comment>
<evidence type="ECO:0000313" key="10">
    <source>
        <dbReference type="EMBL" id="PYH92341.1"/>
    </source>
</evidence>
<evidence type="ECO:0000256" key="1">
    <source>
        <dbReference type="ARBA" id="ARBA00010877"/>
    </source>
</evidence>
<keyword evidence="2 7" id="KW-0812">Transmembrane</keyword>
<feature type="compositionally biased region" description="Pro residues" evidence="9">
    <location>
        <begin position="46"/>
        <end position="55"/>
    </location>
</feature>
<gene>
    <name evidence="10" type="ORF">BO71DRAFT_442525</name>
</gene>
<feature type="coiled-coil region" evidence="8">
    <location>
        <begin position="297"/>
        <end position="372"/>
    </location>
</feature>
<feature type="region of interest" description="Disordered" evidence="9">
    <location>
        <begin position="1480"/>
        <end position="1581"/>
    </location>
</feature>
<feature type="region of interest" description="Disordered" evidence="9">
    <location>
        <begin position="156"/>
        <end position="254"/>
    </location>
</feature>
<feature type="compositionally biased region" description="Basic and acidic residues" evidence="9">
    <location>
        <begin position="1370"/>
        <end position="1383"/>
    </location>
</feature>
<dbReference type="InterPro" id="IPR038769">
    <property type="entry name" value="MTC4"/>
</dbReference>
<comment type="caution">
    <text evidence="7">Lacks conserved residue(s) required for the propagation of feature annotation.</text>
</comment>
<feature type="compositionally biased region" description="Low complexity" evidence="9">
    <location>
        <begin position="1202"/>
        <end position="1213"/>
    </location>
</feature>
<dbReference type="Pfam" id="PF09731">
    <property type="entry name" value="Mitofilin"/>
    <property type="match status" value="2"/>
</dbReference>
<dbReference type="InterPro" id="IPR019133">
    <property type="entry name" value="MIC60"/>
</dbReference>
<feature type="compositionally biased region" description="Basic and acidic residues" evidence="9">
    <location>
        <begin position="1437"/>
        <end position="1448"/>
    </location>
</feature>
<feature type="region of interest" description="Disordered" evidence="9">
    <location>
        <begin position="1347"/>
        <end position="1448"/>
    </location>
</feature>
<dbReference type="PANTHER" id="PTHR38426:SF1">
    <property type="entry name" value="MAINTENANCE OF TELOMERE CAPPING PROTEIN 4"/>
    <property type="match status" value="1"/>
</dbReference>
<feature type="region of interest" description="Disordered" evidence="9">
    <location>
        <begin position="1285"/>
        <end position="1314"/>
    </location>
</feature>
<feature type="region of interest" description="Disordered" evidence="9">
    <location>
        <begin position="857"/>
        <end position="900"/>
    </location>
</feature>
<feature type="region of interest" description="Disordered" evidence="9">
    <location>
        <begin position="25"/>
        <end position="88"/>
    </location>
</feature>
<dbReference type="PANTHER" id="PTHR38426">
    <property type="entry name" value="MAINTENANCE OF TELOMERE CAPPING PROTEIN 4"/>
    <property type="match status" value="1"/>
</dbReference>
<protein>
    <recommendedName>
        <fullName evidence="7">MICOS complex subunit MIC60</fullName>
    </recommendedName>
    <alternativeName>
        <fullName evidence="7">Mitofilin</fullName>
    </alternativeName>
</protein>
<keyword evidence="3 7" id="KW-0999">Mitochondrion inner membrane</keyword>
<proteinExistence type="inferred from homology"/>
<feature type="region of interest" description="Disordered" evidence="9">
    <location>
        <begin position="1626"/>
        <end position="1662"/>
    </location>
</feature>
<feature type="compositionally biased region" description="Basic and acidic residues" evidence="9">
    <location>
        <begin position="1554"/>
        <end position="1564"/>
    </location>
</feature>
<feature type="compositionally biased region" description="Polar residues" evidence="9">
    <location>
        <begin position="821"/>
        <end position="832"/>
    </location>
</feature>
<feature type="region of interest" description="Disordered" evidence="9">
    <location>
        <begin position="1155"/>
        <end position="1268"/>
    </location>
</feature>
<evidence type="ECO:0000256" key="9">
    <source>
        <dbReference type="SAM" id="MobiDB-lite"/>
    </source>
</evidence>
<dbReference type="VEuPathDB" id="FungiDB:BO71DRAFT_442525"/>
<keyword evidence="11" id="KW-1185">Reference proteome</keyword>
<evidence type="ECO:0000256" key="3">
    <source>
        <dbReference type="ARBA" id="ARBA00022792"/>
    </source>
</evidence>
<feature type="compositionally biased region" description="Low complexity" evidence="9">
    <location>
        <begin position="1350"/>
        <end position="1360"/>
    </location>
</feature>
<feature type="compositionally biased region" description="Polar residues" evidence="9">
    <location>
        <begin position="188"/>
        <end position="209"/>
    </location>
</feature>
<evidence type="ECO:0000256" key="4">
    <source>
        <dbReference type="ARBA" id="ARBA00022989"/>
    </source>
</evidence>
<feature type="compositionally biased region" description="Basic and acidic residues" evidence="9">
    <location>
        <begin position="1525"/>
        <end position="1538"/>
    </location>
</feature>
<name>A0A319D5A6_9EURO</name>
<sequence>MLRSSVAPGRQLLLSSARQRTASQWLSRAGASSRLSGQRFFADSKPPTPAAPTPATPSSESAVPPETIPKPSEQGSEASPPPPSAPAPKGGRFRRFLLYLLLTSGFAYGGSVFLALKFDNFHDFFTEYIPYGEESVLYFEERDFYRRFPNTLRNQNRLPSTTRDEGNKITIPSKSGLISKVAEEEQSGSDVSQKGPHNSAIQAQKSTDAQVKADSAKPEDKTTAVLKAKDDKAAKETPAAAVKEEPRQPALPPVAPLEFSKVNEGDEAIVQELVKTFNDIITVISADENAGRFSKPVEKAKEELQKVGEKIIAVRDEARRAAQDEIKQAHETFDESARELIRRFESMRAADIDQYREEFEAEREKLAYAYQEKIKTELLRAQEVAEQRLKNELVEQAIELNRKYLHEVRDLVEREREGRLSKLTELTTNVSELEKLTSGWREVIDTNLRTQQLQVAVDAVRSVLERSAVPRPFVRELVAVKELAAEDPVVEAAIASINPTAYQRGIPSTSQIIERFRRVADEVRKASLLPEDAGIASHAASFVLSKVMFKKDAVAGSDDVESVLCRTESLLEEGNIDAAAREMNSLKGWAKILSKDWLGDVRRVLEVKQALELSACVVRTNARYFSFHCSRGPSCLPPFASDTPFLSRGTDHHLVALALMSPKTDESLAPSNSMPRTDERQSEPHTCLATSHDVSDRRKGLQMNDGRASGELEGSTLGSSSRDGDKGGRAQRRTPNSGGFLVDSSFLPRSKSLRTSHYLPHRSVPDHKEKREAPEPDLVVPKKRSRFPWSRHKESRTLQSDPREATTADEPHASSHVQEDAVSQESHTQAAESQAAVGLDRDSLQILNLALNLSESRKQNSLGRSASTRLSGGRWAVSTGQSSVPYTDNPAVGGSRHSHDVPQAMSDDRGKHLGFQHVDSSSIHPPSSVANLLPHSAGSETLPQGLSESTLARVEKARRHFELFSDYLRLLPSLPPLARPDSHTTDSVSTTSSNFPSYRAYNPLQCIRNRKVRFRERCAIDTEKEGWYDTDKVHQWVDSVEAQHSQQNHGPLECLALPSFYHCTSERLRGEPDEADYLAVSPPSSLRRASRASSVKARRPRSDWIIDPAELLSDAAWVEEGQNKAKIVDGDGNNLYPDSSTLVTSNLNQAAPDLQEKLPHTRKSVDSEHPTSRTSLSDARPGLTTEFKRVGRGRRRHRFRNSGRSGNGSETSGKGTGSRRHKLGLLSSSSSSISSTDQPLYRDYSMDNGLSSGGQASPSRVARIRASRAISEDESAINTRLTPTYSTFPHFKPGRSPTWTRSEEKRSSMSSVPSVDDRYDLLTNLATAESKSPDIHSQIGIFPSIAANLSPPSSRSPSPSKGRFSRALGSRHERSKSNIRTKDEADDNSLESAAMRKDSLSGHPEGAAQGVKLEPSPLPDRVSSAYLEDQTKPQLQTRKEALQPESKLRGIFKGPGKIAEKVGNEMSKVGDLIMKKDNLAHSRKSSISSTDTSDSNPLDDLEESRGDKISGAKSLLRRFPTFSDDASRPSRRNVEKVTSKSNVPSPSPFASPAGHDRLEERRTSEYNSPPRHGPDSSTYHDAVDSQREIGGFSPTLHTPLARSEKLRIRPELHTVRKQIKKGNIKDSGVPFSLTRPPVTSLAQARADTASSQGKRPKLADQSRSWSISNRSISNALVVGVPGKREVERTRALLLSSGIKAREITRRANCVRNPPPDFLRYSFGTDAPVPQVTRLYEYEVAAEGLLNKFEKTHHLFQQSIDNFPGSVSSPLKSQLNKLEDIVNGTISPRVQAATQDAEDLSIQLNTTSTLAVKELSDTLDKGVRRRHRRLRWVRRTGFVMLEWALVGMLWWVWLIVMAFKILRGVSRGLLSGVRWVLWL</sequence>
<keyword evidence="4 7" id="KW-1133">Transmembrane helix</keyword>
<feature type="compositionally biased region" description="Polar residues" evidence="9">
    <location>
        <begin position="857"/>
        <end position="870"/>
    </location>
</feature>
<comment type="similarity">
    <text evidence="1 7">Belongs to the MICOS complex subunit Mic60 family.</text>
</comment>
<evidence type="ECO:0000256" key="8">
    <source>
        <dbReference type="SAM" id="Coils"/>
    </source>
</evidence>
<evidence type="ECO:0000256" key="7">
    <source>
        <dbReference type="RuleBase" id="RU363000"/>
    </source>
</evidence>
<feature type="compositionally biased region" description="Basic and acidic residues" evidence="9">
    <location>
        <begin position="791"/>
        <end position="819"/>
    </location>
</feature>
<dbReference type="GO" id="GO:0005743">
    <property type="term" value="C:mitochondrial inner membrane"/>
    <property type="evidence" value="ECO:0007669"/>
    <property type="project" value="UniProtKB-SubCell"/>
</dbReference>
<organism evidence="10 11">
    <name type="scientific">Aspergillus ellipticus CBS 707.79</name>
    <dbReference type="NCBI Taxonomy" id="1448320"/>
    <lineage>
        <taxon>Eukaryota</taxon>
        <taxon>Fungi</taxon>
        <taxon>Dikarya</taxon>
        <taxon>Ascomycota</taxon>
        <taxon>Pezizomycotina</taxon>
        <taxon>Eurotiomycetes</taxon>
        <taxon>Eurotiomycetidae</taxon>
        <taxon>Eurotiales</taxon>
        <taxon>Aspergillaceae</taxon>
        <taxon>Aspergillus</taxon>
        <taxon>Aspergillus subgen. Circumdati</taxon>
    </lineage>
</organism>
<dbReference type="Proteomes" id="UP000247810">
    <property type="component" value="Unassembled WGS sequence"/>
</dbReference>
<evidence type="ECO:0000256" key="6">
    <source>
        <dbReference type="ARBA" id="ARBA00023136"/>
    </source>
</evidence>
<feature type="compositionally biased region" description="Low complexity" evidence="9">
    <location>
        <begin position="709"/>
        <end position="721"/>
    </location>
</feature>
<dbReference type="OrthoDB" id="5034579at2759"/>
<accession>A0A319D5A6</accession>
<feature type="compositionally biased region" description="Basic and acidic residues" evidence="9">
    <location>
        <begin position="1155"/>
        <end position="1171"/>
    </location>
</feature>
<feature type="compositionally biased region" description="Basic and acidic residues" evidence="9">
    <location>
        <begin position="763"/>
        <end position="774"/>
    </location>
</feature>
<dbReference type="EMBL" id="KZ825919">
    <property type="protein sequence ID" value="PYH92341.1"/>
    <property type="molecule type" value="Genomic_DNA"/>
</dbReference>
<evidence type="ECO:0000256" key="2">
    <source>
        <dbReference type="ARBA" id="ARBA00022692"/>
    </source>
</evidence>
<keyword evidence="5 7" id="KW-0496">Mitochondrion</keyword>
<feature type="transmembrane region" description="Helical" evidence="7">
    <location>
        <begin position="96"/>
        <end position="116"/>
    </location>
</feature>
<feature type="transmembrane region" description="Helical" evidence="7">
    <location>
        <begin position="1837"/>
        <end position="1858"/>
    </location>
</feature>
<comment type="subcellular location">
    <subcellularLocation>
        <location evidence="7">Mitochondrion inner membrane</location>
        <topology evidence="7">Single-pass membrane protein</topology>
    </subcellularLocation>
</comment>
<feature type="compositionally biased region" description="Low complexity" evidence="9">
    <location>
        <begin position="1485"/>
        <end position="1495"/>
    </location>
</feature>
<evidence type="ECO:0000313" key="11">
    <source>
        <dbReference type="Proteomes" id="UP000247810"/>
    </source>
</evidence>
<feature type="compositionally biased region" description="Basic residues" evidence="9">
    <location>
        <begin position="781"/>
        <end position="790"/>
    </location>
</feature>
<evidence type="ECO:0000256" key="5">
    <source>
        <dbReference type="ARBA" id="ARBA00023128"/>
    </source>
</evidence>
<feature type="compositionally biased region" description="Basic residues" evidence="9">
    <location>
        <begin position="1190"/>
        <end position="1201"/>
    </location>
</feature>
<dbReference type="STRING" id="1448320.A0A319D5A6"/>
<feature type="region of interest" description="Disordered" evidence="9">
    <location>
        <begin position="664"/>
        <end position="837"/>
    </location>
</feature>